<dbReference type="GO" id="GO:0005829">
    <property type="term" value="C:cytosol"/>
    <property type="evidence" value="ECO:0007669"/>
    <property type="project" value="TreeGrafter"/>
</dbReference>
<keyword evidence="2" id="KW-0238">DNA-binding</keyword>
<dbReference type="InterPro" id="IPR050397">
    <property type="entry name" value="Env_Response_Regulators"/>
</dbReference>
<reference evidence="6 7" key="1">
    <citation type="submission" date="2015-09" db="EMBL/GenBank/DDBJ databases">
        <authorList>
            <consortium name="Pathogen Informatics"/>
        </authorList>
    </citation>
    <scope>NUCLEOTIDE SEQUENCE [LARGE SCALE GENOMIC DNA]</scope>
    <source>
        <strain evidence="6 7">2789STDY5608850</strain>
    </source>
</reference>
<dbReference type="Pfam" id="PF13545">
    <property type="entry name" value="HTH_Crp_2"/>
    <property type="match status" value="1"/>
</dbReference>
<accession>A0A174IXL9</accession>
<evidence type="ECO:0000256" key="1">
    <source>
        <dbReference type="ARBA" id="ARBA00023015"/>
    </source>
</evidence>
<evidence type="ECO:0000256" key="3">
    <source>
        <dbReference type="ARBA" id="ARBA00023163"/>
    </source>
</evidence>
<dbReference type="SUPFAM" id="SSF46785">
    <property type="entry name" value="Winged helix' DNA-binding domain"/>
    <property type="match status" value="1"/>
</dbReference>
<dbReference type="GO" id="GO:0003700">
    <property type="term" value="F:DNA-binding transcription factor activity"/>
    <property type="evidence" value="ECO:0007669"/>
    <property type="project" value="TreeGrafter"/>
</dbReference>
<dbReference type="InterPro" id="IPR000595">
    <property type="entry name" value="cNMP-bd_dom"/>
</dbReference>
<keyword evidence="1" id="KW-0805">Transcription regulation</keyword>
<dbReference type="InterPro" id="IPR014710">
    <property type="entry name" value="RmlC-like_jellyroll"/>
</dbReference>
<evidence type="ECO:0000259" key="4">
    <source>
        <dbReference type="PROSITE" id="PS50042"/>
    </source>
</evidence>
<gene>
    <name evidence="6" type="primary">ntcA_1</name>
    <name evidence="6" type="ORF">ERS852407_04333</name>
</gene>
<evidence type="ECO:0000313" key="6">
    <source>
        <dbReference type="EMBL" id="CUO89610.1"/>
    </source>
</evidence>
<dbReference type="Gene3D" id="2.60.120.10">
    <property type="entry name" value="Jelly Rolls"/>
    <property type="match status" value="1"/>
</dbReference>
<dbReference type="InterPro" id="IPR036388">
    <property type="entry name" value="WH-like_DNA-bd_sf"/>
</dbReference>
<dbReference type="PANTHER" id="PTHR24567">
    <property type="entry name" value="CRP FAMILY TRANSCRIPTIONAL REGULATORY PROTEIN"/>
    <property type="match status" value="1"/>
</dbReference>
<sequence>MTMDEAFEISNILRCASPASRTEIASFAYMKRYEKGQHVFYDREDLTCFYILLEGMVSLYKLNTLGEKKVIFVYGPGNLLNEVLFEDIPASINCEVREDSRVLVLPKDRLWHVMARDGELTKAAFNSMAIRIRRLYRQMKNTTNALKGEKRLAAKLYMLARDYGKETERGISIEMQLSITYLSEMLGSKRETVSRQVKKLCDSGLILMEKNHFWIPNLKNLSNYFKQP</sequence>
<feature type="domain" description="Cyclic nucleotide-binding" evidence="4">
    <location>
        <begin position="12"/>
        <end position="131"/>
    </location>
</feature>
<name>A0A174IXL9_9FIRM</name>
<proteinExistence type="predicted"/>
<dbReference type="RefSeq" id="WP_055658281.1">
    <property type="nucleotide sequence ID" value="NZ_CABIXC010000013.1"/>
</dbReference>
<dbReference type="PANTHER" id="PTHR24567:SF74">
    <property type="entry name" value="HTH-TYPE TRANSCRIPTIONAL REGULATOR ARCR"/>
    <property type="match status" value="1"/>
</dbReference>
<protein>
    <submittedName>
        <fullName evidence="6">FNR-like catabolite gene activator protein</fullName>
    </submittedName>
</protein>
<evidence type="ECO:0000256" key="2">
    <source>
        <dbReference type="ARBA" id="ARBA00023125"/>
    </source>
</evidence>
<dbReference type="PROSITE" id="PS51063">
    <property type="entry name" value="HTH_CRP_2"/>
    <property type="match status" value="1"/>
</dbReference>
<dbReference type="Proteomes" id="UP000095651">
    <property type="component" value="Unassembled WGS sequence"/>
</dbReference>
<dbReference type="AlphaFoldDB" id="A0A174IXL9"/>
<dbReference type="SMART" id="SM00419">
    <property type="entry name" value="HTH_CRP"/>
    <property type="match status" value="1"/>
</dbReference>
<dbReference type="InterPro" id="IPR036390">
    <property type="entry name" value="WH_DNA-bd_sf"/>
</dbReference>
<dbReference type="SUPFAM" id="SSF51206">
    <property type="entry name" value="cAMP-binding domain-like"/>
    <property type="match status" value="1"/>
</dbReference>
<dbReference type="InterPro" id="IPR012318">
    <property type="entry name" value="HTH_CRP"/>
</dbReference>
<dbReference type="InterPro" id="IPR018490">
    <property type="entry name" value="cNMP-bd_dom_sf"/>
</dbReference>
<organism evidence="6 7">
    <name type="scientific">Hungatella hathewayi</name>
    <dbReference type="NCBI Taxonomy" id="154046"/>
    <lineage>
        <taxon>Bacteria</taxon>
        <taxon>Bacillati</taxon>
        <taxon>Bacillota</taxon>
        <taxon>Clostridia</taxon>
        <taxon>Lachnospirales</taxon>
        <taxon>Lachnospiraceae</taxon>
        <taxon>Hungatella</taxon>
    </lineage>
</organism>
<dbReference type="SMART" id="SM00100">
    <property type="entry name" value="cNMP"/>
    <property type="match status" value="1"/>
</dbReference>
<evidence type="ECO:0000313" key="7">
    <source>
        <dbReference type="Proteomes" id="UP000095651"/>
    </source>
</evidence>
<feature type="domain" description="HTH crp-type" evidence="5">
    <location>
        <begin position="146"/>
        <end position="219"/>
    </location>
</feature>
<dbReference type="EMBL" id="CYZE01000013">
    <property type="protein sequence ID" value="CUO89610.1"/>
    <property type="molecule type" value="Genomic_DNA"/>
</dbReference>
<dbReference type="CDD" id="cd00038">
    <property type="entry name" value="CAP_ED"/>
    <property type="match status" value="1"/>
</dbReference>
<dbReference type="PROSITE" id="PS50042">
    <property type="entry name" value="CNMP_BINDING_3"/>
    <property type="match status" value="1"/>
</dbReference>
<evidence type="ECO:0000259" key="5">
    <source>
        <dbReference type="PROSITE" id="PS51063"/>
    </source>
</evidence>
<dbReference type="Pfam" id="PF00027">
    <property type="entry name" value="cNMP_binding"/>
    <property type="match status" value="1"/>
</dbReference>
<keyword evidence="3" id="KW-0804">Transcription</keyword>
<dbReference type="GO" id="GO:0003677">
    <property type="term" value="F:DNA binding"/>
    <property type="evidence" value="ECO:0007669"/>
    <property type="project" value="UniProtKB-KW"/>
</dbReference>
<dbReference type="Gene3D" id="1.10.10.10">
    <property type="entry name" value="Winged helix-like DNA-binding domain superfamily/Winged helix DNA-binding domain"/>
    <property type="match status" value="1"/>
</dbReference>